<protein>
    <recommendedName>
        <fullName evidence="3">Alpha/beta hydrolase</fullName>
    </recommendedName>
</protein>
<dbReference type="EMBL" id="QGDO01000004">
    <property type="protein sequence ID" value="PWJ40811.1"/>
    <property type="molecule type" value="Genomic_DNA"/>
</dbReference>
<reference evidence="1 2" key="1">
    <citation type="submission" date="2018-03" db="EMBL/GenBank/DDBJ databases">
        <title>Genomic Encyclopedia of Archaeal and Bacterial Type Strains, Phase II (KMG-II): from individual species to whole genera.</title>
        <authorList>
            <person name="Goeker M."/>
        </authorList>
    </citation>
    <scope>NUCLEOTIDE SEQUENCE [LARGE SCALE GENOMIC DNA]</scope>
    <source>
        <strain evidence="1 2">DSM 28229</strain>
    </source>
</reference>
<dbReference type="RefSeq" id="WP_109619575.1">
    <property type="nucleotide sequence ID" value="NZ_QGDO01000004.1"/>
</dbReference>
<sequence length="293" mass="32843">MFGKAISDLMIKPGKSPVFETPDQFGLDYEDVTFKTSDGVTLSGWLVKGSTDKVIIQSHFGVQCSRCGFTQEGKGMMKNALWTSDIHFLNQAKYLVEEGYSLLMYDLRNHGNSGKGKTPWVTWGLEERKDVVAAVNFISNHEQYSDASIGLLSICMGAASSTFAFGLEAELKANPKVKTMIAVQPLTYDYFVKALGLPSFLVNSGNKYNKKERNVSLTGDSFLPYVKDISVPTLVIQNQNDPMTNLDMVQQYFDSLTVEKEMLILDLEKKRGAAYDWLGKNPEKIRTWFGKYL</sequence>
<accession>A0A315Z7B7</accession>
<dbReference type="Gene3D" id="3.40.50.1820">
    <property type="entry name" value="alpha/beta hydrolase"/>
    <property type="match status" value="1"/>
</dbReference>
<keyword evidence="2" id="KW-1185">Reference proteome</keyword>
<dbReference type="Proteomes" id="UP000245535">
    <property type="component" value="Unassembled WGS sequence"/>
</dbReference>
<evidence type="ECO:0000313" key="2">
    <source>
        <dbReference type="Proteomes" id="UP000245535"/>
    </source>
</evidence>
<organism evidence="1 2">
    <name type="scientific">Sediminitomix flava</name>
    <dbReference type="NCBI Taxonomy" id="379075"/>
    <lineage>
        <taxon>Bacteria</taxon>
        <taxon>Pseudomonadati</taxon>
        <taxon>Bacteroidota</taxon>
        <taxon>Cytophagia</taxon>
        <taxon>Cytophagales</taxon>
        <taxon>Flammeovirgaceae</taxon>
        <taxon>Sediminitomix</taxon>
    </lineage>
</organism>
<evidence type="ECO:0000313" key="1">
    <source>
        <dbReference type="EMBL" id="PWJ40811.1"/>
    </source>
</evidence>
<dbReference type="InterPro" id="IPR029058">
    <property type="entry name" value="AB_hydrolase_fold"/>
</dbReference>
<comment type="caution">
    <text evidence="1">The sequence shown here is derived from an EMBL/GenBank/DDBJ whole genome shotgun (WGS) entry which is preliminary data.</text>
</comment>
<name>A0A315Z7B7_SEDFL</name>
<dbReference type="SUPFAM" id="SSF53474">
    <property type="entry name" value="alpha/beta-Hydrolases"/>
    <property type="match status" value="1"/>
</dbReference>
<dbReference type="AlphaFoldDB" id="A0A315Z7B7"/>
<gene>
    <name evidence="1" type="ORF">BC781_10470</name>
</gene>
<evidence type="ECO:0008006" key="3">
    <source>
        <dbReference type="Google" id="ProtNLM"/>
    </source>
</evidence>
<proteinExistence type="predicted"/>
<dbReference type="OrthoDB" id="9777090at2"/>